<dbReference type="InterPro" id="IPR044643">
    <property type="entry name" value="TrpF_fam"/>
</dbReference>
<dbReference type="EMBL" id="CP002304">
    <property type="protein sequence ID" value="ADQ15570.1"/>
    <property type="molecule type" value="Genomic_DNA"/>
</dbReference>
<keyword evidence="7 9" id="KW-0057">Aromatic amino acid biosynthesis</keyword>
<dbReference type="SUPFAM" id="SSF51366">
    <property type="entry name" value="Ribulose-phoshate binding barrel"/>
    <property type="match status" value="1"/>
</dbReference>
<accession>E4RK00</accession>
<evidence type="ECO:0000256" key="7">
    <source>
        <dbReference type="ARBA" id="ARBA00023141"/>
    </source>
</evidence>
<evidence type="ECO:0000256" key="6">
    <source>
        <dbReference type="ARBA" id="ARBA00022822"/>
    </source>
</evidence>
<dbReference type="Pfam" id="PF00697">
    <property type="entry name" value="PRAI"/>
    <property type="match status" value="1"/>
</dbReference>
<evidence type="ECO:0000256" key="2">
    <source>
        <dbReference type="ARBA" id="ARBA00004664"/>
    </source>
</evidence>
<comment type="catalytic activity">
    <reaction evidence="1 9">
        <text>N-(5-phospho-beta-D-ribosyl)anthranilate = 1-(2-carboxyphenylamino)-1-deoxy-D-ribulose 5-phosphate</text>
        <dbReference type="Rhea" id="RHEA:21540"/>
        <dbReference type="ChEBI" id="CHEBI:18277"/>
        <dbReference type="ChEBI" id="CHEBI:58613"/>
        <dbReference type="EC" id="5.3.1.24"/>
    </reaction>
</comment>
<comment type="pathway">
    <text evidence="2 9">Amino-acid biosynthesis; L-tryptophan biosynthesis; L-tryptophan from chorismate: step 3/5.</text>
</comment>
<dbReference type="KEGG" id="has:Halsa_2155"/>
<dbReference type="PANTHER" id="PTHR42894">
    <property type="entry name" value="N-(5'-PHOSPHORIBOSYL)ANTHRANILATE ISOMERASE"/>
    <property type="match status" value="1"/>
</dbReference>
<proteinExistence type="inferred from homology"/>
<evidence type="ECO:0000256" key="4">
    <source>
        <dbReference type="ARBA" id="ARBA00022272"/>
    </source>
</evidence>
<dbReference type="STRING" id="656519.Halsa_2155"/>
<protein>
    <recommendedName>
        <fullName evidence="4 9">N-(5'-phosphoribosyl)anthranilate isomerase</fullName>
        <shortName evidence="9">PRAI</shortName>
        <ecNumber evidence="3 9">5.3.1.24</ecNumber>
    </recommendedName>
</protein>
<dbReference type="InterPro" id="IPR001240">
    <property type="entry name" value="PRAI_dom"/>
</dbReference>
<dbReference type="GO" id="GO:0004640">
    <property type="term" value="F:phosphoribosylanthranilate isomerase activity"/>
    <property type="evidence" value="ECO:0007669"/>
    <property type="project" value="UniProtKB-UniRule"/>
</dbReference>
<comment type="similarity">
    <text evidence="9">Belongs to the TrpF family.</text>
</comment>
<dbReference type="GO" id="GO:0000162">
    <property type="term" value="P:L-tryptophan biosynthetic process"/>
    <property type="evidence" value="ECO:0007669"/>
    <property type="project" value="UniProtKB-UniRule"/>
</dbReference>
<dbReference type="InterPro" id="IPR011060">
    <property type="entry name" value="RibuloseP-bd_barrel"/>
</dbReference>
<evidence type="ECO:0000256" key="3">
    <source>
        <dbReference type="ARBA" id="ARBA00012572"/>
    </source>
</evidence>
<dbReference type="Proteomes" id="UP000007434">
    <property type="component" value="Chromosome"/>
</dbReference>
<keyword evidence="8 9" id="KW-0413">Isomerase</keyword>
<evidence type="ECO:0000259" key="10">
    <source>
        <dbReference type="Pfam" id="PF00697"/>
    </source>
</evidence>
<name>E4RK00_HALHG</name>
<keyword evidence="6 9" id="KW-0822">Tryptophan biosynthesis</keyword>
<organism evidence="11 12">
    <name type="scientific">Halanaerobium hydrogeniformans</name>
    <name type="common">Halanaerobium sp. (strain sapolanicus)</name>
    <dbReference type="NCBI Taxonomy" id="656519"/>
    <lineage>
        <taxon>Bacteria</taxon>
        <taxon>Bacillati</taxon>
        <taxon>Bacillota</taxon>
        <taxon>Clostridia</taxon>
        <taxon>Halanaerobiales</taxon>
        <taxon>Halanaerobiaceae</taxon>
        <taxon>Halanaerobium</taxon>
    </lineage>
</organism>
<evidence type="ECO:0000256" key="8">
    <source>
        <dbReference type="ARBA" id="ARBA00023235"/>
    </source>
</evidence>
<dbReference type="HOGENOM" id="CLU_076364_1_0_9"/>
<dbReference type="EC" id="5.3.1.24" evidence="3 9"/>
<sequence length="212" mass="23621">MSSRVMIKLCGMTLKRNVDFAVESGVDALGFILAKSPRQITLAQAKELTKDLPPFINRVAVVVNPQDNELEKILASRLFDYIQFHGDESPLLIEKTPLKTIKAISINEAQDLDRLKRYKNIVDYFLFDTKIAEQIGGTGQSFDWSLLKDKAVKNNFILAGGLGPQNIELALKTLEPAAVDLNSQLESSPGIKNEVLINKTIAKIRAFEKNNH</sequence>
<evidence type="ECO:0000256" key="9">
    <source>
        <dbReference type="HAMAP-Rule" id="MF_00135"/>
    </source>
</evidence>
<dbReference type="InterPro" id="IPR013785">
    <property type="entry name" value="Aldolase_TIM"/>
</dbReference>
<evidence type="ECO:0000313" key="12">
    <source>
        <dbReference type="Proteomes" id="UP000007434"/>
    </source>
</evidence>
<keyword evidence="5 9" id="KW-0028">Amino-acid biosynthesis</keyword>
<reference evidence="11 12" key="2">
    <citation type="journal article" date="2011" name="J. Bacteriol.">
        <title>Complete Genome Sequence of the Haloalkaliphilic, Hydrogen Producing Halanaerobium hydrogenoformans.</title>
        <authorList>
            <person name="Brown S.D."/>
            <person name="Begemann M.B."/>
            <person name="Mormile M.R."/>
            <person name="Wall J.D."/>
            <person name="Han C.S."/>
            <person name="Goodwin L.A."/>
            <person name="Pitluck S."/>
            <person name="Land M.L."/>
            <person name="Hauser L.J."/>
            <person name="Elias D.A."/>
        </authorList>
    </citation>
    <scope>NUCLEOTIDE SEQUENCE [LARGE SCALE GENOMIC DNA]</scope>
    <source>
        <strain evidence="12">sapolanicus</strain>
    </source>
</reference>
<dbReference type="eggNOG" id="COG0135">
    <property type="taxonomic scope" value="Bacteria"/>
</dbReference>
<dbReference type="OrthoDB" id="9786954at2"/>
<gene>
    <name evidence="9" type="primary">trpF</name>
    <name evidence="11" type="ordered locus">Halsa_2155</name>
</gene>
<evidence type="ECO:0000313" key="11">
    <source>
        <dbReference type="EMBL" id="ADQ15570.1"/>
    </source>
</evidence>
<dbReference type="UniPathway" id="UPA00035">
    <property type="reaction ID" value="UER00042"/>
</dbReference>
<dbReference type="RefSeq" id="WP_013406638.1">
    <property type="nucleotide sequence ID" value="NC_014654.1"/>
</dbReference>
<dbReference type="AlphaFoldDB" id="E4RK00"/>
<keyword evidence="12" id="KW-1185">Reference proteome</keyword>
<evidence type="ECO:0000256" key="5">
    <source>
        <dbReference type="ARBA" id="ARBA00022605"/>
    </source>
</evidence>
<dbReference type="Gene3D" id="3.20.20.70">
    <property type="entry name" value="Aldolase class I"/>
    <property type="match status" value="1"/>
</dbReference>
<feature type="domain" description="N-(5'phosphoribosyl) anthranilate isomerase (PRAI)" evidence="10">
    <location>
        <begin position="8"/>
        <end position="201"/>
    </location>
</feature>
<evidence type="ECO:0000256" key="1">
    <source>
        <dbReference type="ARBA" id="ARBA00001164"/>
    </source>
</evidence>
<dbReference type="CDD" id="cd00405">
    <property type="entry name" value="PRAI"/>
    <property type="match status" value="1"/>
</dbReference>
<dbReference type="HAMAP" id="MF_00135">
    <property type="entry name" value="PRAI"/>
    <property type="match status" value="1"/>
</dbReference>
<dbReference type="PANTHER" id="PTHR42894:SF1">
    <property type="entry name" value="N-(5'-PHOSPHORIBOSYL)ANTHRANILATE ISOMERASE"/>
    <property type="match status" value="1"/>
</dbReference>
<reference evidence="11 12" key="1">
    <citation type="submission" date="2010-11" db="EMBL/GenBank/DDBJ databases">
        <title>Complete sequence of Halanaerobium sp. sapolanicus.</title>
        <authorList>
            <consortium name="US DOE Joint Genome Institute"/>
            <person name="Lucas S."/>
            <person name="Copeland A."/>
            <person name="Lapidus A."/>
            <person name="Cheng J.-F."/>
            <person name="Bruce D."/>
            <person name="Goodwin L."/>
            <person name="Pitluck S."/>
            <person name="Davenport K."/>
            <person name="Detter J.C."/>
            <person name="Han C."/>
            <person name="Tapia R."/>
            <person name="Land M."/>
            <person name="Hauser L."/>
            <person name="Jeffries C."/>
            <person name="Kyrpides N."/>
            <person name="Ivanova N."/>
            <person name="Mikhailova N."/>
            <person name="Begemann M.B."/>
            <person name="Mormile M.R."/>
            <person name="Wall J.D."/>
            <person name="Elias D.A."/>
            <person name="Woyke T."/>
        </authorList>
    </citation>
    <scope>NUCLEOTIDE SEQUENCE [LARGE SCALE GENOMIC DNA]</scope>
    <source>
        <strain evidence="12">sapolanicus</strain>
    </source>
</reference>